<feature type="transmembrane region" description="Helical" evidence="6">
    <location>
        <begin position="145"/>
        <end position="178"/>
    </location>
</feature>
<feature type="transmembrane region" description="Helical" evidence="6">
    <location>
        <begin position="18"/>
        <end position="51"/>
    </location>
</feature>
<comment type="similarity">
    <text evidence="2 6">Belongs to the 4-toluene sulfonate uptake permease (TSUP) (TC 2.A.102) family.</text>
</comment>
<feature type="transmembrane region" description="Helical" evidence="6">
    <location>
        <begin position="214"/>
        <end position="237"/>
    </location>
</feature>
<accession>A0ABQ2KE64</accession>
<evidence type="ECO:0000256" key="3">
    <source>
        <dbReference type="ARBA" id="ARBA00022692"/>
    </source>
</evidence>
<dbReference type="Pfam" id="PF01925">
    <property type="entry name" value="TauE"/>
    <property type="match status" value="2"/>
</dbReference>
<keyword evidence="6" id="KW-1003">Cell membrane</keyword>
<evidence type="ECO:0000313" key="8">
    <source>
        <dbReference type="Proteomes" id="UP000626982"/>
    </source>
</evidence>
<evidence type="ECO:0000313" key="7">
    <source>
        <dbReference type="EMBL" id="GGN78192.1"/>
    </source>
</evidence>
<dbReference type="PANTHER" id="PTHR43701">
    <property type="entry name" value="MEMBRANE TRANSPORTER PROTEIN MJ0441-RELATED"/>
    <property type="match status" value="1"/>
</dbReference>
<keyword evidence="8" id="KW-1185">Reference proteome</keyword>
<evidence type="ECO:0000256" key="6">
    <source>
        <dbReference type="RuleBase" id="RU363041"/>
    </source>
</evidence>
<feature type="transmembrane region" description="Helical" evidence="6">
    <location>
        <begin position="113"/>
        <end position="133"/>
    </location>
</feature>
<dbReference type="EMBL" id="BMLM01000001">
    <property type="protein sequence ID" value="GGN78192.1"/>
    <property type="molecule type" value="Genomic_DNA"/>
</dbReference>
<evidence type="ECO:0000256" key="5">
    <source>
        <dbReference type="ARBA" id="ARBA00023136"/>
    </source>
</evidence>
<feature type="transmembrane region" description="Helical" evidence="6">
    <location>
        <begin position="63"/>
        <end position="79"/>
    </location>
</feature>
<sequence>MNDAPDAPQLETPHKRPIWAYVVIGLVAGFLSGLFGIGGGIVIVPLLVLLAHVERKRASGTSLAAIVPSALVGVASYAVGGHVDWLIALILVVGSVIGAQVGAWLLHRLPVGVIRWAFIAFLAVVAVNLFLAVPSREAGIALDVWPIVGLVALGFVTGVLSGILGVGGGIVVVPMLILLFGQSDLVAKGTSLAMMIPTALSGTIGNLRRKNVDLVGAGLVGVSACVTTALGAAVALALDPRTASIVFAAFLAVLIVRLAFEAVQTGRKERAAKRAERAEEPAAD</sequence>
<evidence type="ECO:0000256" key="1">
    <source>
        <dbReference type="ARBA" id="ARBA00004141"/>
    </source>
</evidence>
<protein>
    <recommendedName>
        <fullName evidence="6">Probable membrane transporter protein</fullName>
    </recommendedName>
</protein>
<gene>
    <name evidence="7" type="ORF">GCM10010968_03690</name>
</gene>
<dbReference type="InterPro" id="IPR051598">
    <property type="entry name" value="TSUP/Inactive_protease-like"/>
</dbReference>
<reference evidence="8" key="1">
    <citation type="journal article" date="2019" name="Int. J. Syst. Evol. Microbiol.">
        <title>The Global Catalogue of Microorganisms (GCM) 10K type strain sequencing project: providing services to taxonomists for standard genome sequencing and annotation.</title>
        <authorList>
            <consortium name="The Broad Institute Genomics Platform"/>
            <consortium name="The Broad Institute Genome Sequencing Center for Infectious Disease"/>
            <person name="Wu L."/>
            <person name="Ma J."/>
        </authorList>
    </citation>
    <scope>NUCLEOTIDE SEQUENCE [LARGE SCALE GENOMIC DNA]</scope>
    <source>
        <strain evidence="8">CGMCC 1.6960</strain>
    </source>
</reference>
<comment type="caution">
    <text evidence="7">The sequence shown here is derived from an EMBL/GenBank/DDBJ whole genome shotgun (WGS) entry which is preliminary data.</text>
</comment>
<feature type="transmembrane region" description="Helical" evidence="6">
    <location>
        <begin position="243"/>
        <end position="260"/>
    </location>
</feature>
<organism evidence="7 8">
    <name type="scientific">Agrococcus terreus</name>
    <dbReference type="NCBI Taxonomy" id="574649"/>
    <lineage>
        <taxon>Bacteria</taxon>
        <taxon>Bacillati</taxon>
        <taxon>Actinomycetota</taxon>
        <taxon>Actinomycetes</taxon>
        <taxon>Micrococcales</taxon>
        <taxon>Microbacteriaceae</taxon>
        <taxon>Agrococcus</taxon>
    </lineage>
</organism>
<keyword evidence="3 6" id="KW-0812">Transmembrane</keyword>
<keyword evidence="5 6" id="KW-0472">Membrane</keyword>
<proteinExistence type="inferred from homology"/>
<comment type="subcellular location">
    <subcellularLocation>
        <location evidence="6">Cell membrane</location>
        <topology evidence="6">Multi-pass membrane protein</topology>
    </subcellularLocation>
    <subcellularLocation>
        <location evidence="1">Membrane</location>
        <topology evidence="1">Multi-pass membrane protein</topology>
    </subcellularLocation>
</comment>
<dbReference type="Proteomes" id="UP000626982">
    <property type="component" value="Unassembled WGS sequence"/>
</dbReference>
<feature type="transmembrane region" description="Helical" evidence="6">
    <location>
        <begin position="85"/>
        <end position="106"/>
    </location>
</feature>
<dbReference type="InterPro" id="IPR002781">
    <property type="entry name" value="TM_pro_TauE-like"/>
</dbReference>
<keyword evidence="4 6" id="KW-1133">Transmembrane helix</keyword>
<evidence type="ECO:0000256" key="2">
    <source>
        <dbReference type="ARBA" id="ARBA00009142"/>
    </source>
</evidence>
<dbReference type="RefSeq" id="WP_188715430.1">
    <property type="nucleotide sequence ID" value="NZ_BAABBD010000001.1"/>
</dbReference>
<name>A0ABQ2KE64_9MICO</name>
<evidence type="ECO:0000256" key="4">
    <source>
        <dbReference type="ARBA" id="ARBA00022989"/>
    </source>
</evidence>
<dbReference type="PANTHER" id="PTHR43701:SF2">
    <property type="entry name" value="MEMBRANE TRANSPORTER PROTEIN YJNA-RELATED"/>
    <property type="match status" value="1"/>
</dbReference>